<feature type="binding site" evidence="12">
    <location>
        <position position="364"/>
    </location>
    <ligand>
        <name>GTP</name>
        <dbReference type="ChEBI" id="CHEBI:37565"/>
    </ligand>
</feature>
<proteinExistence type="inferred from homology"/>
<dbReference type="GO" id="GO:0031683">
    <property type="term" value="F:G-protein beta/gamma-subunit complex binding"/>
    <property type="evidence" value="ECO:0007669"/>
    <property type="project" value="UniProtKB-UniRule"/>
</dbReference>
<keyword evidence="17" id="KW-1185">Reference proteome</keyword>
<keyword evidence="10 15" id="KW-0807">Transducer</keyword>
<comment type="similarity">
    <text evidence="2 15">Belongs to the G-alpha family.</text>
</comment>
<dbReference type="InterPro" id="IPR001019">
    <property type="entry name" value="Gprotein_alpha_su"/>
</dbReference>
<feature type="binding site" evidence="12">
    <location>
        <begin position="57"/>
        <end position="62"/>
    </location>
    <ligand>
        <name>GTP</name>
        <dbReference type="ChEBI" id="CHEBI:37565"/>
    </ligand>
</feature>
<dbReference type="PROSITE" id="PS51882">
    <property type="entry name" value="G_ALPHA"/>
    <property type="match status" value="1"/>
</dbReference>
<dbReference type="Pfam" id="PF00503">
    <property type="entry name" value="G-alpha"/>
    <property type="match status" value="1"/>
</dbReference>
<protein>
    <recommendedName>
        <fullName evidence="15">Guanine nucleotide-binding protein alpha subunit</fullName>
        <shortName evidence="15">GP-alpha</shortName>
    </recommendedName>
</protein>
<feature type="binding site" evidence="14">
    <location>
        <position position="171"/>
    </location>
    <ligand>
        <name>GTP</name>
        <dbReference type="ChEBI" id="CHEBI:37565"/>
    </ligand>
</feature>
<dbReference type="InterPro" id="IPR011025">
    <property type="entry name" value="GproteinA_insert"/>
</dbReference>
<evidence type="ECO:0000256" key="9">
    <source>
        <dbReference type="ARBA" id="ARBA00023139"/>
    </source>
</evidence>
<keyword evidence="7 13" id="KW-0460">Magnesium</keyword>
<keyword evidence="6" id="KW-0378">Hydrolase</keyword>
<dbReference type="Proteomes" id="UP001202328">
    <property type="component" value="Unassembled WGS sequence"/>
</dbReference>
<dbReference type="PANTHER" id="PTHR10218">
    <property type="entry name" value="GTP-BINDING PROTEIN ALPHA SUBUNIT"/>
    <property type="match status" value="1"/>
</dbReference>
<feature type="binding site" evidence="12">
    <location>
        <begin position="296"/>
        <end position="299"/>
    </location>
    <ligand>
        <name>GTP</name>
        <dbReference type="ChEBI" id="CHEBI:37565"/>
    </ligand>
</feature>
<dbReference type="PRINTS" id="PR01242">
    <property type="entry name" value="GPROTEINAPLT"/>
</dbReference>
<dbReference type="InterPro" id="IPR027417">
    <property type="entry name" value="P-loop_NTPase"/>
</dbReference>
<comment type="cofactor">
    <cofactor evidence="1">
        <name>Mg(2+)</name>
        <dbReference type="ChEBI" id="CHEBI:18420"/>
    </cofactor>
</comment>
<keyword evidence="4 13" id="KW-0479">Metal-binding</keyword>
<evidence type="ECO:0000256" key="14">
    <source>
        <dbReference type="PIRSR" id="PIRSR602976-1"/>
    </source>
</evidence>
<evidence type="ECO:0000256" key="7">
    <source>
        <dbReference type="ARBA" id="ARBA00022842"/>
    </source>
</evidence>
<comment type="caution">
    <text evidence="16">The sequence shown here is derived from an EMBL/GenBank/DDBJ whole genome shotgun (WGS) entry which is preliminary data.</text>
</comment>
<evidence type="ECO:0000256" key="15">
    <source>
        <dbReference type="RuleBase" id="RU368109"/>
    </source>
</evidence>
<dbReference type="GO" id="GO:0046872">
    <property type="term" value="F:metal ion binding"/>
    <property type="evidence" value="ECO:0007669"/>
    <property type="project" value="UniProtKB-UniRule"/>
</dbReference>
<keyword evidence="9 15" id="KW-0564">Palmitate</keyword>
<dbReference type="FunFam" id="1.10.400.10:FF:000008">
    <property type="entry name" value="Guanine nucleotide-binding protein alpha-1 subunit"/>
    <property type="match status" value="1"/>
</dbReference>
<comment type="domain">
    <text evidence="15">The helical domain is required for self-activation.</text>
</comment>
<dbReference type="SUPFAM" id="SSF52540">
    <property type="entry name" value="P-loop containing nucleoside triphosphate hydrolases"/>
    <property type="match status" value="1"/>
</dbReference>
<keyword evidence="11 15" id="KW-0449">Lipoprotein</keyword>
<evidence type="ECO:0000256" key="5">
    <source>
        <dbReference type="ARBA" id="ARBA00022741"/>
    </source>
</evidence>
<dbReference type="GO" id="GO:0010476">
    <property type="term" value="P:gibberellin mediated signaling pathway"/>
    <property type="evidence" value="ECO:0007669"/>
    <property type="project" value="UniProtKB-ARBA"/>
</dbReference>
<evidence type="ECO:0000256" key="11">
    <source>
        <dbReference type="ARBA" id="ARBA00023288"/>
    </source>
</evidence>
<dbReference type="Gene3D" id="1.10.400.10">
    <property type="entry name" value="GI Alpha 1, domain 2-like"/>
    <property type="match status" value="1"/>
</dbReference>
<evidence type="ECO:0000256" key="3">
    <source>
        <dbReference type="ARBA" id="ARBA00022707"/>
    </source>
</evidence>
<feature type="binding site" evidence="13">
    <location>
        <position position="202"/>
    </location>
    <ligand>
        <name>Mg(2+)</name>
        <dbReference type="ChEBI" id="CHEBI:18420"/>
    </ligand>
</feature>
<dbReference type="CDD" id="cd00066">
    <property type="entry name" value="G-alpha"/>
    <property type="match status" value="1"/>
</dbReference>
<evidence type="ECO:0000256" key="6">
    <source>
        <dbReference type="ARBA" id="ARBA00022801"/>
    </source>
</evidence>
<keyword evidence="8 12" id="KW-0342">GTP-binding</keyword>
<keyword evidence="5 12" id="KW-0547">Nucleotide-binding</keyword>
<evidence type="ECO:0000256" key="8">
    <source>
        <dbReference type="ARBA" id="ARBA00023134"/>
    </source>
</evidence>
<feature type="binding site" evidence="14">
    <location>
        <begin position="196"/>
        <end position="197"/>
    </location>
    <ligand>
        <name>GTP</name>
        <dbReference type="ChEBI" id="CHEBI:37565"/>
    </ligand>
</feature>
<reference evidence="16" key="1">
    <citation type="submission" date="2022-04" db="EMBL/GenBank/DDBJ databases">
        <title>A functionally conserved STORR gene fusion in Papaver species that diverged 16.8 million years ago.</title>
        <authorList>
            <person name="Catania T."/>
        </authorList>
    </citation>
    <scope>NUCLEOTIDE SEQUENCE</scope>
    <source>
        <strain evidence="16">S-188037</strain>
    </source>
</reference>
<evidence type="ECO:0000256" key="12">
    <source>
        <dbReference type="PIRSR" id="PIRSR601019-1"/>
    </source>
</evidence>
<evidence type="ECO:0000313" key="16">
    <source>
        <dbReference type="EMBL" id="KAI3913469.1"/>
    </source>
</evidence>
<feature type="binding site" evidence="14">
    <location>
        <position position="230"/>
    </location>
    <ligand>
        <name>GTP</name>
        <dbReference type="ChEBI" id="CHEBI:37565"/>
    </ligand>
</feature>
<comment type="subunit">
    <text evidence="15">G proteins are composed of 3 units; alpha, beta and gamma. The alpha chain contains the guanine nucleotide binding site.</text>
</comment>
<dbReference type="PANTHER" id="PTHR10218:SF302">
    <property type="entry name" value="GUANINE NUCLEOTIDE-BINDING PROTEIN ALPHA-5 SUBUNIT"/>
    <property type="match status" value="1"/>
</dbReference>
<dbReference type="AlphaFoldDB" id="A0AAD4SLJ8"/>
<gene>
    <name evidence="16" type="ORF">MKW98_003948</name>
</gene>
<organism evidence="16 17">
    <name type="scientific">Papaver atlanticum</name>
    <dbReference type="NCBI Taxonomy" id="357466"/>
    <lineage>
        <taxon>Eukaryota</taxon>
        <taxon>Viridiplantae</taxon>
        <taxon>Streptophyta</taxon>
        <taxon>Embryophyta</taxon>
        <taxon>Tracheophyta</taxon>
        <taxon>Spermatophyta</taxon>
        <taxon>Magnoliopsida</taxon>
        <taxon>Ranunculales</taxon>
        <taxon>Papaveraceae</taxon>
        <taxon>Papaveroideae</taxon>
        <taxon>Papaver</taxon>
    </lineage>
</organism>
<keyword evidence="15" id="KW-0472">Membrane</keyword>
<name>A0AAD4SLJ8_9MAGN</name>
<evidence type="ECO:0000256" key="4">
    <source>
        <dbReference type="ARBA" id="ARBA00022723"/>
    </source>
</evidence>
<dbReference type="GO" id="GO:0005525">
    <property type="term" value="F:GTP binding"/>
    <property type="evidence" value="ECO:0007669"/>
    <property type="project" value="UniProtKB-UniRule"/>
</dbReference>
<evidence type="ECO:0000256" key="1">
    <source>
        <dbReference type="ARBA" id="ARBA00001946"/>
    </source>
</evidence>
<dbReference type="SMART" id="SM00275">
    <property type="entry name" value="G_alpha"/>
    <property type="match status" value="1"/>
</dbReference>
<evidence type="ECO:0000256" key="13">
    <source>
        <dbReference type="PIRSR" id="PIRSR601019-2"/>
    </source>
</evidence>
<feature type="binding site" evidence="12">
    <location>
        <begin position="196"/>
        <end position="202"/>
    </location>
    <ligand>
        <name>GTP</name>
        <dbReference type="ChEBI" id="CHEBI:37565"/>
    </ligand>
</feature>
<accession>A0AAD4SLJ8</accession>
<dbReference type="GO" id="GO:0003924">
    <property type="term" value="F:GTPase activity"/>
    <property type="evidence" value="ECO:0007669"/>
    <property type="project" value="InterPro"/>
</dbReference>
<dbReference type="InterPro" id="IPR002976">
    <property type="entry name" value="Plant_Gprotein_alpha"/>
</dbReference>
<evidence type="ECO:0000313" key="17">
    <source>
        <dbReference type="Proteomes" id="UP001202328"/>
    </source>
</evidence>
<feature type="binding site" evidence="13">
    <location>
        <position position="61"/>
    </location>
    <ligand>
        <name>Mg(2+)</name>
        <dbReference type="ChEBI" id="CHEBI:18420"/>
    </ligand>
</feature>
<keyword evidence="15" id="KW-1003">Cell membrane</keyword>
<comment type="subcellular location">
    <subcellularLocation>
        <location evidence="15">Cell membrane</location>
    </subcellularLocation>
</comment>
<dbReference type="GO" id="GO:0001664">
    <property type="term" value="F:G protein-coupled receptor binding"/>
    <property type="evidence" value="ECO:0007669"/>
    <property type="project" value="UniProtKB-UniRule"/>
</dbReference>
<feature type="binding site" evidence="12">
    <location>
        <begin position="227"/>
        <end position="231"/>
    </location>
    <ligand>
        <name>GTP</name>
        <dbReference type="ChEBI" id="CHEBI:37565"/>
    </ligand>
</feature>
<comment type="function">
    <text evidence="15">Guanine nucleotide-binding proteins (G proteins) are involved as modulators or transducers in various transmembrane signaling systems.</text>
</comment>
<dbReference type="GO" id="GO:0005834">
    <property type="term" value="C:heterotrimeric G-protein complex"/>
    <property type="evidence" value="ECO:0007669"/>
    <property type="project" value="UniProtKB-UniRule"/>
</dbReference>
<evidence type="ECO:0000256" key="2">
    <source>
        <dbReference type="ARBA" id="ARBA00005804"/>
    </source>
</evidence>
<dbReference type="SUPFAM" id="SSF47895">
    <property type="entry name" value="Transducin (alpha subunit), insertion domain"/>
    <property type="match status" value="1"/>
</dbReference>
<sequence length="392" mass="45089">MLSTVIQGMGSICSRHGQYNEADTEEIAQAAEIERRIALETKAEKHIQKLLLLGAGESGKSTIFKQIKLLFQTGFDDAELKSYTSVIFANVYQTIKILYDASKELAQNESDSAKYVLSPENEGIGEKLSEIGSRLDHPCLTKELAHEIETLWKDSAIQETSTRGNELQVPDCANYFMDNLQRLSDVNYVPTKEDVLYARVRTTGVVEIQFSPVGENKKSGEVYRLFDVGGQRNERRKWIHLFEGVTAVIFCAAISEYDQTLFEDDNRNRMMETKELFDWVLKQPCFEKTSIMLFLNKFDIFEKKVLNVPLNACDWFKDYQPVSTGKQEIEHAYEFVKKKFEELYFQSTGPNPVDRVFKIYRTTALDQKLVKKTFKLVDETLRRRNLLEAGLL</sequence>
<dbReference type="FunFam" id="3.40.50.300:FF:000733">
    <property type="entry name" value="Guanine nucleotide-binding protein alpha-1 subunit"/>
    <property type="match status" value="1"/>
</dbReference>
<keyword evidence="3 15" id="KW-0519">Myristate</keyword>
<dbReference type="Gene3D" id="3.40.50.300">
    <property type="entry name" value="P-loop containing nucleotide triphosphate hydrolases"/>
    <property type="match status" value="1"/>
</dbReference>
<evidence type="ECO:0000256" key="10">
    <source>
        <dbReference type="ARBA" id="ARBA00023224"/>
    </source>
</evidence>
<dbReference type="GO" id="GO:0007188">
    <property type="term" value="P:adenylate cyclase-modulating G protein-coupled receptor signaling pathway"/>
    <property type="evidence" value="ECO:0007669"/>
    <property type="project" value="UniProtKB-UniRule"/>
</dbReference>
<dbReference type="GO" id="GO:0005737">
    <property type="term" value="C:cytoplasm"/>
    <property type="evidence" value="ECO:0007669"/>
    <property type="project" value="TreeGrafter"/>
</dbReference>
<dbReference type="EMBL" id="JAJJMB010009474">
    <property type="protein sequence ID" value="KAI3913469.1"/>
    <property type="molecule type" value="Genomic_DNA"/>
</dbReference>
<feature type="binding site" evidence="14">
    <location>
        <position position="202"/>
    </location>
    <ligand>
        <name>GTP</name>
        <dbReference type="ChEBI" id="CHEBI:37565"/>
    </ligand>
</feature>
<dbReference type="PRINTS" id="PR00318">
    <property type="entry name" value="GPROTEINA"/>
</dbReference>